<reference evidence="3" key="2">
    <citation type="submission" date="2015-01" db="EMBL/GenBank/DDBJ databases">
        <title>Evolutionary Origins and Diversification of the Mycorrhizal Mutualists.</title>
        <authorList>
            <consortium name="DOE Joint Genome Institute"/>
            <consortium name="Mycorrhizal Genomics Consortium"/>
            <person name="Kohler A."/>
            <person name="Kuo A."/>
            <person name="Nagy L.G."/>
            <person name="Floudas D."/>
            <person name="Copeland A."/>
            <person name="Barry K.W."/>
            <person name="Cichocki N."/>
            <person name="Veneault-Fourrey C."/>
            <person name="LaButti K."/>
            <person name="Lindquist E.A."/>
            <person name="Lipzen A."/>
            <person name="Lundell T."/>
            <person name="Morin E."/>
            <person name="Murat C."/>
            <person name="Riley R."/>
            <person name="Ohm R."/>
            <person name="Sun H."/>
            <person name="Tunlid A."/>
            <person name="Henrissat B."/>
            <person name="Grigoriev I.V."/>
            <person name="Hibbett D.S."/>
            <person name="Martin F."/>
        </authorList>
    </citation>
    <scope>NUCLEOTIDE SEQUENCE [LARGE SCALE GENOMIC DNA]</scope>
    <source>
        <strain evidence="3">Foug A</strain>
    </source>
</reference>
<dbReference type="OrthoDB" id="2677435at2759"/>
<keyword evidence="1" id="KW-1133">Transmembrane helix</keyword>
<name>A0A0C3D279_9AGAM</name>
<dbReference type="Proteomes" id="UP000053989">
    <property type="component" value="Unassembled WGS sequence"/>
</dbReference>
<evidence type="ECO:0000313" key="3">
    <source>
        <dbReference type="Proteomes" id="UP000053989"/>
    </source>
</evidence>
<feature type="transmembrane region" description="Helical" evidence="1">
    <location>
        <begin position="32"/>
        <end position="54"/>
    </location>
</feature>
<dbReference type="HOGENOM" id="CLU_1964770_0_0_1"/>
<reference evidence="2 3" key="1">
    <citation type="submission" date="2014-04" db="EMBL/GenBank/DDBJ databases">
        <authorList>
            <consortium name="DOE Joint Genome Institute"/>
            <person name="Kuo A."/>
            <person name="Kohler A."/>
            <person name="Nagy L.G."/>
            <person name="Floudas D."/>
            <person name="Copeland A."/>
            <person name="Barry K.W."/>
            <person name="Cichocki N."/>
            <person name="Veneault-Fourrey C."/>
            <person name="LaButti K."/>
            <person name="Lindquist E.A."/>
            <person name="Lipzen A."/>
            <person name="Lundell T."/>
            <person name="Morin E."/>
            <person name="Murat C."/>
            <person name="Sun H."/>
            <person name="Tunlid A."/>
            <person name="Henrissat B."/>
            <person name="Grigoriev I.V."/>
            <person name="Hibbett D.S."/>
            <person name="Martin F."/>
            <person name="Nordberg H.P."/>
            <person name="Cantor M.N."/>
            <person name="Hua S.X."/>
        </authorList>
    </citation>
    <scope>NUCLEOTIDE SEQUENCE [LARGE SCALE GENOMIC DNA]</scope>
    <source>
        <strain evidence="2 3">Foug A</strain>
    </source>
</reference>
<keyword evidence="1" id="KW-0472">Membrane</keyword>
<dbReference type="InParanoid" id="A0A0C3D279"/>
<keyword evidence="3" id="KW-1185">Reference proteome</keyword>
<accession>A0A0C3D279</accession>
<feature type="non-terminal residue" evidence="2">
    <location>
        <position position="1"/>
    </location>
</feature>
<sequence length="128" mass="14434">IQCLSEWQNSFGSSALAMMLDFFSNLMMMSTFAQWPTMALAAVSSILFHFSILINCCQLEHAIKFVVDSTIDVEQVLKDMANNTDGKMKVKLLKVLNRAMGHVTSLAFQFLAMNWNSNTTAYQESIHK</sequence>
<keyword evidence="1" id="KW-0812">Transmembrane</keyword>
<evidence type="ECO:0000256" key="1">
    <source>
        <dbReference type="SAM" id="Phobius"/>
    </source>
</evidence>
<organism evidence="2 3">
    <name type="scientific">Scleroderma citrinum Foug A</name>
    <dbReference type="NCBI Taxonomy" id="1036808"/>
    <lineage>
        <taxon>Eukaryota</taxon>
        <taxon>Fungi</taxon>
        <taxon>Dikarya</taxon>
        <taxon>Basidiomycota</taxon>
        <taxon>Agaricomycotina</taxon>
        <taxon>Agaricomycetes</taxon>
        <taxon>Agaricomycetidae</taxon>
        <taxon>Boletales</taxon>
        <taxon>Sclerodermatineae</taxon>
        <taxon>Sclerodermataceae</taxon>
        <taxon>Scleroderma</taxon>
    </lineage>
</organism>
<evidence type="ECO:0000313" key="2">
    <source>
        <dbReference type="EMBL" id="KIM50201.1"/>
    </source>
</evidence>
<dbReference type="AlphaFoldDB" id="A0A0C3D279"/>
<gene>
    <name evidence="2" type="ORF">SCLCIDRAFT_146130</name>
</gene>
<proteinExistence type="predicted"/>
<protein>
    <submittedName>
        <fullName evidence="2">Uncharacterized protein</fullName>
    </submittedName>
</protein>
<dbReference type="EMBL" id="KN822611">
    <property type="protein sequence ID" value="KIM50201.1"/>
    <property type="molecule type" value="Genomic_DNA"/>
</dbReference>